<comment type="caution">
    <text evidence="9">The sequence shown here is derived from an EMBL/GenBank/DDBJ whole genome shotgun (WGS) entry which is preliminary data.</text>
</comment>
<keyword evidence="2" id="KW-0805">Transcription regulation</keyword>
<dbReference type="SMART" id="SM00425">
    <property type="entry name" value="TBOX"/>
    <property type="match status" value="1"/>
</dbReference>
<accession>A0A9Q1FHX6</accession>
<dbReference type="GO" id="GO:0045893">
    <property type="term" value="P:positive regulation of DNA-templated transcription"/>
    <property type="evidence" value="ECO:0007669"/>
    <property type="project" value="InterPro"/>
</dbReference>
<reference evidence="9" key="1">
    <citation type="journal article" date="2023" name="Science">
        <title>Genome structures resolve the early diversification of teleost fishes.</title>
        <authorList>
            <person name="Parey E."/>
            <person name="Louis A."/>
            <person name="Montfort J."/>
            <person name="Bouchez O."/>
            <person name="Roques C."/>
            <person name="Iampietro C."/>
            <person name="Lluch J."/>
            <person name="Castinel A."/>
            <person name="Donnadieu C."/>
            <person name="Desvignes T."/>
            <person name="Floi Bucao C."/>
            <person name="Jouanno E."/>
            <person name="Wen M."/>
            <person name="Mejri S."/>
            <person name="Dirks R."/>
            <person name="Jansen H."/>
            <person name="Henkel C."/>
            <person name="Chen W.J."/>
            <person name="Zahm M."/>
            <person name="Cabau C."/>
            <person name="Klopp C."/>
            <person name="Thompson A.W."/>
            <person name="Robinson-Rechavi M."/>
            <person name="Braasch I."/>
            <person name="Lecointre G."/>
            <person name="Bobe J."/>
            <person name="Postlethwait J.H."/>
            <person name="Berthelot C."/>
            <person name="Roest Crollius H."/>
            <person name="Guiguen Y."/>
        </authorList>
    </citation>
    <scope>NUCLEOTIDE SEQUENCE</scope>
    <source>
        <strain evidence="9">WJC10195</strain>
    </source>
</reference>
<dbReference type="Proteomes" id="UP001152622">
    <property type="component" value="Chromosome 5"/>
</dbReference>
<keyword evidence="3 6" id="KW-0238">DNA-binding</keyword>
<dbReference type="Pfam" id="PF00907">
    <property type="entry name" value="T-box"/>
    <property type="match status" value="2"/>
</dbReference>
<dbReference type="PANTHER" id="PTHR11267:SF29">
    <property type="entry name" value="T-BOX TRANSCRIPTION FACTOR TBX4"/>
    <property type="match status" value="1"/>
</dbReference>
<dbReference type="OrthoDB" id="7442607at2759"/>
<keyword evidence="5 6" id="KW-0539">Nucleus</keyword>
<feature type="region of interest" description="Disordered" evidence="7">
    <location>
        <begin position="278"/>
        <end position="318"/>
    </location>
</feature>
<evidence type="ECO:0000313" key="9">
    <source>
        <dbReference type="EMBL" id="KAJ8358970.1"/>
    </source>
</evidence>
<dbReference type="InterPro" id="IPR018186">
    <property type="entry name" value="TF_T-box_CS"/>
</dbReference>
<evidence type="ECO:0000256" key="7">
    <source>
        <dbReference type="SAM" id="MobiDB-lite"/>
    </source>
</evidence>
<dbReference type="PANTHER" id="PTHR11267">
    <property type="entry name" value="T-BOX PROTEIN-RELATED"/>
    <property type="match status" value="1"/>
</dbReference>
<evidence type="ECO:0000256" key="2">
    <source>
        <dbReference type="ARBA" id="ARBA00023015"/>
    </source>
</evidence>
<comment type="caution">
    <text evidence="6">Lacks conserved residue(s) required for the propagation of feature annotation.</text>
</comment>
<dbReference type="Gene3D" id="2.60.40.820">
    <property type="entry name" value="Transcription factor, T-box"/>
    <property type="match status" value="2"/>
</dbReference>
<evidence type="ECO:0000256" key="3">
    <source>
        <dbReference type="ARBA" id="ARBA00023125"/>
    </source>
</evidence>
<gene>
    <name evidence="9" type="ORF">SKAU_G00154950</name>
</gene>
<dbReference type="SUPFAM" id="SSF49417">
    <property type="entry name" value="p53-like transcription factors"/>
    <property type="match status" value="1"/>
</dbReference>
<feature type="domain" description="T-box" evidence="8">
    <location>
        <begin position="108"/>
        <end position="278"/>
    </location>
</feature>
<dbReference type="AlphaFoldDB" id="A0A9Q1FHX6"/>
<dbReference type="InterPro" id="IPR046360">
    <property type="entry name" value="T-box_DNA-bd"/>
</dbReference>
<keyword evidence="10" id="KW-1185">Reference proteome</keyword>
<protein>
    <recommendedName>
        <fullName evidence="8">T-box domain-containing protein</fullName>
    </recommendedName>
</protein>
<dbReference type="InterPro" id="IPR008967">
    <property type="entry name" value="p53-like_TF_DNA-bd_sf"/>
</dbReference>
<comment type="subcellular location">
    <subcellularLocation>
        <location evidence="1 6">Nucleus</location>
    </subcellularLocation>
</comment>
<dbReference type="GO" id="GO:0000785">
    <property type="term" value="C:chromatin"/>
    <property type="evidence" value="ECO:0007669"/>
    <property type="project" value="TreeGrafter"/>
</dbReference>
<evidence type="ECO:0000313" key="10">
    <source>
        <dbReference type="Proteomes" id="UP001152622"/>
    </source>
</evidence>
<evidence type="ECO:0000256" key="6">
    <source>
        <dbReference type="PROSITE-ProRule" id="PRU00201"/>
    </source>
</evidence>
<dbReference type="GO" id="GO:0001708">
    <property type="term" value="P:cell fate specification"/>
    <property type="evidence" value="ECO:0007669"/>
    <property type="project" value="TreeGrafter"/>
</dbReference>
<evidence type="ECO:0000256" key="1">
    <source>
        <dbReference type="ARBA" id="ARBA00004123"/>
    </source>
</evidence>
<dbReference type="InterPro" id="IPR036960">
    <property type="entry name" value="T-box_sf"/>
</dbReference>
<dbReference type="PROSITE" id="PS50252">
    <property type="entry name" value="TBOX_3"/>
    <property type="match status" value="1"/>
</dbReference>
<proteinExistence type="predicted"/>
<feature type="region of interest" description="Disordered" evidence="7">
    <location>
        <begin position="454"/>
        <end position="498"/>
    </location>
</feature>
<evidence type="ECO:0000259" key="8">
    <source>
        <dbReference type="PROSITE" id="PS50252"/>
    </source>
</evidence>
<evidence type="ECO:0000256" key="4">
    <source>
        <dbReference type="ARBA" id="ARBA00023163"/>
    </source>
</evidence>
<dbReference type="PROSITE" id="PS01283">
    <property type="entry name" value="TBOX_1"/>
    <property type="match status" value="1"/>
</dbReference>
<sequence length="508" mass="56422">MRNSKAAQVTLERPREARVTGERRALEMLQEKASAVAEEGVTAALPAPEVSHLGVAPAHDSSHSNDPAQVCQTANDPAQVCQIPNDPAQVCQIPNEPDQNMDNIKVFLQERELWRKFHEAGTEMIITKAGRRMFPSCKVKVTGMNPKTKYILLTDIVSADEHRYKFCDNKWLVAGKAEPAMPGRLYVHPGLTRHRDALDAPTRLLPEAQAHQQPPGPLWTLPARLHIIKADENNAFVSKNTAYCTHVFHETSVISVTSYQNNKITQLKIENNPFAKGFPWQRGRTPGTSLAGEGAPCDLQKHDQYPPPETPEHLTNPSRDPNLLYHCFKHRDNSRHVELGCKRPYSDTAHPAGLEEHYFLSPPSYEPAMLSQPYRGEPLGSRDGLHPCRCHGNPPTAPSPRPASLQPPCCTERPGTHTFLLLFLLLLGHMTTLHKLPSTTVSLDYPTDITGTFQLSPTQHPKAARDNPPSLPQPYGGTLDGQLAPPNPTPTTTTNPRCDHYPYWSQIS</sequence>
<dbReference type="GO" id="GO:0005634">
    <property type="term" value="C:nucleus"/>
    <property type="evidence" value="ECO:0007669"/>
    <property type="project" value="UniProtKB-SubCell"/>
</dbReference>
<dbReference type="GO" id="GO:0000981">
    <property type="term" value="F:DNA-binding transcription factor activity, RNA polymerase II-specific"/>
    <property type="evidence" value="ECO:0007669"/>
    <property type="project" value="TreeGrafter"/>
</dbReference>
<organism evidence="9 10">
    <name type="scientific">Synaphobranchus kaupii</name>
    <name type="common">Kaup's arrowtooth eel</name>
    <dbReference type="NCBI Taxonomy" id="118154"/>
    <lineage>
        <taxon>Eukaryota</taxon>
        <taxon>Metazoa</taxon>
        <taxon>Chordata</taxon>
        <taxon>Craniata</taxon>
        <taxon>Vertebrata</taxon>
        <taxon>Euteleostomi</taxon>
        <taxon>Actinopterygii</taxon>
        <taxon>Neopterygii</taxon>
        <taxon>Teleostei</taxon>
        <taxon>Anguilliformes</taxon>
        <taxon>Synaphobranchidae</taxon>
        <taxon>Synaphobranchus</taxon>
    </lineage>
</organism>
<name>A0A9Q1FHX6_SYNKA</name>
<dbReference type="EMBL" id="JAINUF010000005">
    <property type="protein sequence ID" value="KAJ8358970.1"/>
    <property type="molecule type" value="Genomic_DNA"/>
</dbReference>
<dbReference type="InterPro" id="IPR001699">
    <property type="entry name" value="TF_T-box"/>
</dbReference>
<keyword evidence="4" id="KW-0804">Transcription</keyword>
<dbReference type="GO" id="GO:0000978">
    <property type="term" value="F:RNA polymerase II cis-regulatory region sequence-specific DNA binding"/>
    <property type="evidence" value="ECO:0007669"/>
    <property type="project" value="InterPro"/>
</dbReference>
<evidence type="ECO:0000256" key="5">
    <source>
        <dbReference type="ARBA" id="ARBA00023242"/>
    </source>
</evidence>
<dbReference type="PRINTS" id="PR00937">
    <property type="entry name" value="TBOX"/>
</dbReference>